<accession>A0A7J9ADH9</accession>
<reference evidence="2 3" key="1">
    <citation type="journal article" date="2019" name="Genome Biol. Evol.">
        <title>Insights into the evolution of the New World diploid cottons (Gossypium, subgenus Houzingenia) based on genome sequencing.</title>
        <authorList>
            <person name="Grover C.E."/>
            <person name="Arick M.A. 2nd"/>
            <person name="Thrash A."/>
            <person name="Conover J.L."/>
            <person name="Sanders W.S."/>
            <person name="Peterson D.G."/>
            <person name="Frelichowski J.E."/>
            <person name="Scheffler J.A."/>
            <person name="Scheffler B.E."/>
            <person name="Wendel J.F."/>
        </authorList>
    </citation>
    <scope>NUCLEOTIDE SEQUENCE [LARGE SCALE GENOMIC DNA]</scope>
    <source>
        <strain evidence="2">4</strain>
        <tissue evidence="2">Leaf</tissue>
    </source>
</reference>
<protein>
    <submittedName>
        <fullName evidence="2">Uncharacterized protein</fullName>
    </submittedName>
</protein>
<evidence type="ECO:0000313" key="2">
    <source>
        <dbReference type="EMBL" id="MBA0721892.1"/>
    </source>
</evidence>
<name>A0A7J9ADH9_9ROSI</name>
<dbReference type="AlphaFoldDB" id="A0A7J9ADH9"/>
<feature type="compositionally biased region" description="Basic residues" evidence="1">
    <location>
        <begin position="53"/>
        <end position="64"/>
    </location>
</feature>
<organism evidence="2 3">
    <name type="scientific">Gossypium laxum</name>
    <dbReference type="NCBI Taxonomy" id="34288"/>
    <lineage>
        <taxon>Eukaryota</taxon>
        <taxon>Viridiplantae</taxon>
        <taxon>Streptophyta</taxon>
        <taxon>Embryophyta</taxon>
        <taxon>Tracheophyta</taxon>
        <taxon>Spermatophyta</taxon>
        <taxon>Magnoliopsida</taxon>
        <taxon>eudicotyledons</taxon>
        <taxon>Gunneridae</taxon>
        <taxon>Pentapetalae</taxon>
        <taxon>rosids</taxon>
        <taxon>malvids</taxon>
        <taxon>Malvales</taxon>
        <taxon>Malvaceae</taxon>
        <taxon>Malvoideae</taxon>
        <taxon>Gossypium</taxon>
    </lineage>
</organism>
<proteinExistence type="predicted"/>
<sequence length="75" mass="8444">MNELQSYELMLNGGKPVQEKPEANFVVGPSSSKGKQKAKGKKKPTKYSASPHVYRKKGKKSKNPKNIKCFFCKKK</sequence>
<dbReference type="Proteomes" id="UP000593574">
    <property type="component" value="Unassembled WGS sequence"/>
</dbReference>
<feature type="compositionally biased region" description="Basic residues" evidence="1">
    <location>
        <begin position="34"/>
        <end position="45"/>
    </location>
</feature>
<dbReference type="EMBL" id="JABEZV010000009">
    <property type="protein sequence ID" value="MBA0721892.1"/>
    <property type="molecule type" value="Genomic_DNA"/>
</dbReference>
<evidence type="ECO:0000256" key="1">
    <source>
        <dbReference type="SAM" id="MobiDB-lite"/>
    </source>
</evidence>
<keyword evidence="3" id="KW-1185">Reference proteome</keyword>
<evidence type="ECO:0000313" key="3">
    <source>
        <dbReference type="Proteomes" id="UP000593574"/>
    </source>
</evidence>
<gene>
    <name evidence="2" type="ORF">Golax_009393</name>
</gene>
<comment type="caution">
    <text evidence="2">The sequence shown here is derived from an EMBL/GenBank/DDBJ whole genome shotgun (WGS) entry which is preliminary data.</text>
</comment>
<feature type="region of interest" description="Disordered" evidence="1">
    <location>
        <begin position="12"/>
        <end position="64"/>
    </location>
</feature>